<dbReference type="GO" id="GO:0043190">
    <property type="term" value="C:ATP-binding cassette (ABC) transporter complex"/>
    <property type="evidence" value="ECO:0007669"/>
    <property type="project" value="InterPro"/>
</dbReference>
<dbReference type="FunFam" id="1.10.3720.10:FF:000033">
    <property type="entry name" value="Polar amino acid ABC transporter permease"/>
    <property type="match status" value="1"/>
</dbReference>
<gene>
    <name evidence="10" type="ORF">ANBU17_26680</name>
</gene>
<dbReference type="PROSITE" id="PS50928">
    <property type="entry name" value="ABC_TM1"/>
    <property type="match status" value="1"/>
</dbReference>
<accession>A0A916QBY3</accession>
<name>A0A916QBY3_9FIRM</name>
<evidence type="ECO:0000256" key="3">
    <source>
        <dbReference type="ARBA" id="ARBA00022475"/>
    </source>
</evidence>
<dbReference type="InterPro" id="IPR043429">
    <property type="entry name" value="ArtM/GltK/GlnP/TcyL/YhdX-like"/>
</dbReference>
<dbReference type="SUPFAM" id="SSF161098">
    <property type="entry name" value="MetI-like"/>
    <property type="match status" value="1"/>
</dbReference>
<evidence type="ECO:0000256" key="1">
    <source>
        <dbReference type="ARBA" id="ARBA00004651"/>
    </source>
</evidence>
<keyword evidence="7 8" id="KW-0472">Membrane</keyword>
<evidence type="ECO:0000313" key="10">
    <source>
        <dbReference type="EMBL" id="GFO86321.1"/>
    </source>
</evidence>
<evidence type="ECO:0000259" key="9">
    <source>
        <dbReference type="PROSITE" id="PS50928"/>
    </source>
</evidence>
<keyword evidence="11" id="KW-1185">Reference proteome</keyword>
<dbReference type="InterPro" id="IPR000515">
    <property type="entry name" value="MetI-like"/>
</dbReference>
<keyword evidence="2 8" id="KW-0813">Transport</keyword>
<evidence type="ECO:0000313" key="11">
    <source>
        <dbReference type="Proteomes" id="UP000613208"/>
    </source>
</evidence>
<keyword evidence="5" id="KW-0029">Amino-acid transport</keyword>
<organism evidence="10 11">
    <name type="scientific">Anaerostipes butyraticus</name>
    <dbReference type="NCBI Taxonomy" id="645466"/>
    <lineage>
        <taxon>Bacteria</taxon>
        <taxon>Bacillati</taxon>
        <taxon>Bacillota</taxon>
        <taxon>Clostridia</taxon>
        <taxon>Lachnospirales</taxon>
        <taxon>Lachnospiraceae</taxon>
        <taxon>Anaerostipes</taxon>
    </lineage>
</organism>
<evidence type="ECO:0000256" key="6">
    <source>
        <dbReference type="ARBA" id="ARBA00022989"/>
    </source>
</evidence>
<feature type="transmembrane region" description="Helical" evidence="8">
    <location>
        <begin position="20"/>
        <end position="44"/>
    </location>
</feature>
<comment type="similarity">
    <text evidence="8">Belongs to the binding-protein-dependent transport system permease family.</text>
</comment>
<dbReference type="Proteomes" id="UP000613208">
    <property type="component" value="Unassembled WGS sequence"/>
</dbReference>
<keyword evidence="6 8" id="KW-1133">Transmembrane helix</keyword>
<dbReference type="RefSeq" id="WP_201311976.1">
    <property type="nucleotide sequence ID" value="NZ_BLYI01000062.1"/>
</dbReference>
<dbReference type="PANTHER" id="PTHR30614">
    <property type="entry name" value="MEMBRANE COMPONENT OF AMINO ACID ABC TRANSPORTER"/>
    <property type="match status" value="1"/>
</dbReference>
<dbReference type="GO" id="GO:0022857">
    <property type="term" value="F:transmembrane transporter activity"/>
    <property type="evidence" value="ECO:0007669"/>
    <property type="project" value="InterPro"/>
</dbReference>
<protein>
    <recommendedName>
        <fullName evidence="9">ABC transmembrane type-1 domain-containing protein</fullName>
    </recommendedName>
</protein>
<feature type="transmembrane region" description="Helical" evidence="8">
    <location>
        <begin position="196"/>
        <end position="214"/>
    </location>
</feature>
<dbReference type="GO" id="GO:0006865">
    <property type="term" value="P:amino acid transport"/>
    <property type="evidence" value="ECO:0007669"/>
    <property type="project" value="UniProtKB-KW"/>
</dbReference>
<evidence type="ECO:0000256" key="5">
    <source>
        <dbReference type="ARBA" id="ARBA00022970"/>
    </source>
</evidence>
<evidence type="ECO:0000256" key="2">
    <source>
        <dbReference type="ARBA" id="ARBA00022448"/>
    </source>
</evidence>
<comment type="caution">
    <text evidence="10">The sequence shown here is derived from an EMBL/GenBank/DDBJ whole genome shotgun (WGS) entry which is preliminary data.</text>
</comment>
<proteinExistence type="inferred from homology"/>
<dbReference type="NCBIfam" id="TIGR01726">
    <property type="entry name" value="HEQRo_perm_3TM"/>
    <property type="match status" value="1"/>
</dbReference>
<dbReference type="InterPro" id="IPR035906">
    <property type="entry name" value="MetI-like_sf"/>
</dbReference>
<keyword evidence="4 8" id="KW-0812">Transmembrane</keyword>
<evidence type="ECO:0000256" key="8">
    <source>
        <dbReference type="RuleBase" id="RU363032"/>
    </source>
</evidence>
<feature type="domain" description="ABC transmembrane type-1" evidence="9">
    <location>
        <begin position="18"/>
        <end position="217"/>
    </location>
</feature>
<dbReference type="Gene3D" id="1.10.3720.10">
    <property type="entry name" value="MetI-like"/>
    <property type="match status" value="1"/>
</dbReference>
<dbReference type="AlphaFoldDB" id="A0A916QBY3"/>
<reference evidence="10" key="1">
    <citation type="submission" date="2020-06" db="EMBL/GenBank/DDBJ databases">
        <title>Characterization of fructooligosaccharide metabolism and fructooligosaccharide-degrading enzymes in human commensal butyrate producers.</title>
        <authorList>
            <person name="Tanno H."/>
            <person name="Fujii T."/>
            <person name="Hirano K."/>
            <person name="Maeno S."/>
            <person name="Tonozuka T."/>
            <person name="Sakamoto M."/>
            <person name="Ohkuma M."/>
            <person name="Tochio T."/>
            <person name="Endo A."/>
        </authorList>
    </citation>
    <scope>NUCLEOTIDE SEQUENCE</scope>
    <source>
        <strain evidence="10">JCM 17466</strain>
    </source>
</reference>
<dbReference type="InterPro" id="IPR010065">
    <property type="entry name" value="AA_ABC_transptr_permease_3TM"/>
</dbReference>
<keyword evidence="3" id="KW-1003">Cell membrane</keyword>
<sequence length="228" mass="24911">MNFIELFSYYAPTFNEALILTLQLTIVSLICASILGIIFGMFSIAHNKVLNVISSIYVDIIRGTPLIVQVFIMYYGVGGTILRPVFGISWNDLGGVFTAGCIALSLNAGAYMAEIVRGGIEAVDKGQMEAARSLGLTYGKAMRKVILPQAIRTMLPSIINQFIISLKDTSLISVIGIRELTMNARMISANESAGVLYVYVIAAIYYLVICTILSKVAKVLERRMSYGK</sequence>
<evidence type="ECO:0000256" key="4">
    <source>
        <dbReference type="ARBA" id="ARBA00022692"/>
    </source>
</evidence>
<comment type="subcellular location">
    <subcellularLocation>
        <location evidence="1 8">Cell membrane</location>
        <topology evidence="1 8">Multi-pass membrane protein</topology>
    </subcellularLocation>
</comment>
<dbReference type="Pfam" id="PF00528">
    <property type="entry name" value="BPD_transp_1"/>
    <property type="match status" value="1"/>
</dbReference>
<dbReference type="PANTHER" id="PTHR30614:SF46">
    <property type="entry name" value="ABC TRANSPORTER MEMBRANE SPANNING PERMEASE-GLUTAMINE TRANSPORT"/>
    <property type="match status" value="1"/>
</dbReference>
<dbReference type="CDD" id="cd06261">
    <property type="entry name" value="TM_PBP2"/>
    <property type="match status" value="1"/>
</dbReference>
<dbReference type="EMBL" id="BLYI01000062">
    <property type="protein sequence ID" value="GFO86321.1"/>
    <property type="molecule type" value="Genomic_DNA"/>
</dbReference>
<feature type="transmembrane region" description="Helical" evidence="8">
    <location>
        <begin position="56"/>
        <end position="77"/>
    </location>
</feature>
<evidence type="ECO:0000256" key="7">
    <source>
        <dbReference type="ARBA" id="ARBA00023136"/>
    </source>
</evidence>